<dbReference type="InterPro" id="IPR000719">
    <property type="entry name" value="Prot_kinase_dom"/>
</dbReference>
<keyword evidence="2" id="KW-0732">Signal</keyword>
<comment type="caution">
    <text evidence="4">The sequence shown here is derived from an EMBL/GenBank/DDBJ whole genome shotgun (WGS) entry which is preliminary data.</text>
</comment>
<feature type="domain" description="Protein kinase" evidence="3">
    <location>
        <begin position="270"/>
        <end position="585"/>
    </location>
</feature>
<organism evidence="4 5">
    <name type="scientific">Ceratodon purpureus</name>
    <name type="common">Fire moss</name>
    <name type="synonym">Dicranum purpureum</name>
    <dbReference type="NCBI Taxonomy" id="3225"/>
    <lineage>
        <taxon>Eukaryota</taxon>
        <taxon>Viridiplantae</taxon>
        <taxon>Streptophyta</taxon>
        <taxon>Embryophyta</taxon>
        <taxon>Bryophyta</taxon>
        <taxon>Bryophytina</taxon>
        <taxon>Bryopsida</taxon>
        <taxon>Dicranidae</taxon>
        <taxon>Pseudoditrichales</taxon>
        <taxon>Ditrichaceae</taxon>
        <taxon>Ceratodon</taxon>
    </lineage>
</organism>
<evidence type="ECO:0000259" key="3">
    <source>
        <dbReference type="PROSITE" id="PS50011"/>
    </source>
</evidence>
<dbReference type="PANTHER" id="PTHR23257">
    <property type="entry name" value="SERINE-THREONINE PROTEIN KINASE"/>
    <property type="match status" value="1"/>
</dbReference>
<keyword evidence="5" id="KW-1185">Reference proteome</keyword>
<feature type="chain" id="PRO_5035836672" description="Protein kinase domain-containing protein" evidence="2">
    <location>
        <begin position="18"/>
        <end position="593"/>
    </location>
</feature>
<dbReference type="Proteomes" id="UP000822688">
    <property type="component" value="Chromosome 5"/>
</dbReference>
<dbReference type="InterPro" id="IPR050167">
    <property type="entry name" value="Ser_Thr_protein_kinase"/>
</dbReference>
<dbReference type="GO" id="GO:0005524">
    <property type="term" value="F:ATP binding"/>
    <property type="evidence" value="ECO:0007669"/>
    <property type="project" value="InterPro"/>
</dbReference>
<dbReference type="InterPro" id="IPR001245">
    <property type="entry name" value="Ser-Thr/Tyr_kinase_cat_dom"/>
</dbReference>
<dbReference type="PANTHER" id="PTHR23257:SF969">
    <property type="entry name" value="INTEGRIN-LINKED PROTEIN KINASE"/>
    <property type="match status" value="1"/>
</dbReference>
<dbReference type="SUPFAM" id="SSF56112">
    <property type="entry name" value="Protein kinase-like (PK-like)"/>
    <property type="match status" value="1"/>
</dbReference>
<dbReference type="InterPro" id="IPR008271">
    <property type="entry name" value="Ser/Thr_kinase_AS"/>
</dbReference>
<accession>A0A8T0I1H9</accession>
<dbReference type="Pfam" id="PF07714">
    <property type="entry name" value="PK_Tyr_Ser-Thr"/>
    <property type="match status" value="1"/>
</dbReference>
<dbReference type="GO" id="GO:0005737">
    <property type="term" value="C:cytoplasm"/>
    <property type="evidence" value="ECO:0007669"/>
    <property type="project" value="TreeGrafter"/>
</dbReference>
<dbReference type="AlphaFoldDB" id="A0A8T0I1H9"/>
<sequence>MILLVLLCALQTQLLRGALSPAVYRHQLPRGAWKRKGAASSCSVVDLENLLHRQRRSFSSRHSVVLSSPDNIPHELRSLISREHGRSCEPMAQPDPSIIVVGNSEAEQDGGSAGARRVANTSTPPRISTKTKLLEFVFGPGKSKGEDVASTSESPSSNSMYPFARIERMMQRRSEIITDLEFEIESSKEHWSQLSPMTDDSALGPQDADSLFDRGVLAGVDIGQGNRISLAQYICNPKDYGRLDELLLCMLTLRFPHRFVDVSSEGVRKWKMGKKIGEGAQAEIYEALPVRLGSPWEPCLHEWKPCSYIYSGKPCTLHLPYIYKVFKKGFYLRDLQKLWPKSMATGYSTLYTCPTRNGTLLEDGRFALLMPRYWGDLRKLLDLRLQRRLSSARPPLSYCEEVVSMEYIARGMRDLHLANIVHRDLKASNVLVEFIRMSPAMGIQVEGKDLEDRFYCRVADFESSGGVVGTQFWRAPEILLAVKNHTITPDLFTEKSDVYSYGMTCYEILTGCIPFDEVSSSNYDVVLGGARPALPSHLELPRYSWIRKMLKRCWHADPLQRPTFKEICLLIERKRIGLDILEPFSFESFYHSK</sequence>
<dbReference type="PROSITE" id="PS50011">
    <property type="entry name" value="PROTEIN_KINASE_DOM"/>
    <property type="match status" value="1"/>
</dbReference>
<dbReference type="InterPro" id="IPR011009">
    <property type="entry name" value="Kinase-like_dom_sf"/>
</dbReference>
<evidence type="ECO:0000313" key="5">
    <source>
        <dbReference type="Proteomes" id="UP000822688"/>
    </source>
</evidence>
<dbReference type="Gene3D" id="1.10.510.10">
    <property type="entry name" value="Transferase(Phosphotransferase) domain 1"/>
    <property type="match status" value="1"/>
</dbReference>
<reference evidence="4" key="1">
    <citation type="submission" date="2020-06" db="EMBL/GenBank/DDBJ databases">
        <title>WGS assembly of Ceratodon purpureus strain R40.</title>
        <authorList>
            <person name="Carey S.B."/>
            <person name="Jenkins J."/>
            <person name="Shu S."/>
            <person name="Lovell J.T."/>
            <person name="Sreedasyam A."/>
            <person name="Maumus F."/>
            <person name="Tiley G.P."/>
            <person name="Fernandez-Pozo N."/>
            <person name="Barry K."/>
            <person name="Chen C."/>
            <person name="Wang M."/>
            <person name="Lipzen A."/>
            <person name="Daum C."/>
            <person name="Saski C.A."/>
            <person name="Payton A.C."/>
            <person name="Mcbreen J.C."/>
            <person name="Conrad R.E."/>
            <person name="Kollar L.M."/>
            <person name="Olsson S."/>
            <person name="Huttunen S."/>
            <person name="Landis J.B."/>
            <person name="Wickett N.J."/>
            <person name="Johnson M.G."/>
            <person name="Rensing S.A."/>
            <person name="Grimwood J."/>
            <person name="Schmutz J."/>
            <person name="Mcdaniel S.F."/>
        </authorList>
    </citation>
    <scope>NUCLEOTIDE SEQUENCE</scope>
    <source>
        <strain evidence="4">R40</strain>
    </source>
</reference>
<feature type="region of interest" description="Disordered" evidence="1">
    <location>
        <begin position="106"/>
        <end position="125"/>
    </location>
</feature>
<name>A0A8T0I1H9_CERPU</name>
<feature type="signal peptide" evidence="2">
    <location>
        <begin position="1"/>
        <end position="17"/>
    </location>
</feature>
<dbReference type="EMBL" id="CM026425">
    <property type="protein sequence ID" value="KAG0576986.1"/>
    <property type="molecule type" value="Genomic_DNA"/>
</dbReference>
<dbReference type="PROSITE" id="PS00108">
    <property type="entry name" value="PROTEIN_KINASE_ST"/>
    <property type="match status" value="1"/>
</dbReference>
<proteinExistence type="predicted"/>
<evidence type="ECO:0000256" key="1">
    <source>
        <dbReference type="SAM" id="MobiDB-lite"/>
    </source>
</evidence>
<evidence type="ECO:0000313" key="4">
    <source>
        <dbReference type="EMBL" id="KAG0576986.1"/>
    </source>
</evidence>
<dbReference type="GO" id="GO:0007165">
    <property type="term" value="P:signal transduction"/>
    <property type="evidence" value="ECO:0007669"/>
    <property type="project" value="TreeGrafter"/>
</dbReference>
<gene>
    <name evidence="4" type="ORF">KC19_5G123400</name>
</gene>
<dbReference type="GO" id="GO:0004672">
    <property type="term" value="F:protein kinase activity"/>
    <property type="evidence" value="ECO:0007669"/>
    <property type="project" value="InterPro"/>
</dbReference>
<protein>
    <recommendedName>
        <fullName evidence="3">Protein kinase domain-containing protein</fullName>
    </recommendedName>
</protein>
<dbReference type="SMART" id="SM00220">
    <property type="entry name" value="S_TKc"/>
    <property type="match status" value="1"/>
</dbReference>
<evidence type="ECO:0000256" key="2">
    <source>
        <dbReference type="SAM" id="SignalP"/>
    </source>
</evidence>